<dbReference type="AlphaFoldDB" id="A0A645BZZ7"/>
<sequence>MIISVNRAEKGANGTKSAVSEIFEEFGIRVHSIVNVYDIFEYMKNSEAYAKYASLMESYMDRYCEKL</sequence>
<protein>
    <recommendedName>
        <fullName evidence="2">Orotate phosphoribosyltransferase</fullName>
    </recommendedName>
</protein>
<name>A0A645BZZ7_9ZZZZ</name>
<accession>A0A645BZZ7</accession>
<reference evidence="1" key="1">
    <citation type="submission" date="2019-08" db="EMBL/GenBank/DDBJ databases">
        <authorList>
            <person name="Kucharzyk K."/>
            <person name="Murdoch R.W."/>
            <person name="Higgins S."/>
            <person name="Loffler F."/>
        </authorList>
    </citation>
    <scope>NUCLEOTIDE SEQUENCE</scope>
</reference>
<gene>
    <name evidence="1" type="ORF">SDC9_117806</name>
</gene>
<evidence type="ECO:0008006" key="2">
    <source>
        <dbReference type="Google" id="ProtNLM"/>
    </source>
</evidence>
<organism evidence="1">
    <name type="scientific">bioreactor metagenome</name>
    <dbReference type="NCBI Taxonomy" id="1076179"/>
    <lineage>
        <taxon>unclassified sequences</taxon>
        <taxon>metagenomes</taxon>
        <taxon>ecological metagenomes</taxon>
    </lineage>
</organism>
<dbReference type="Gene3D" id="3.40.50.2020">
    <property type="match status" value="1"/>
</dbReference>
<proteinExistence type="predicted"/>
<dbReference type="InterPro" id="IPR029057">
    <property type="entry name" value="PRTase-like"/>
</dbReference>
<dbReference type="EMBL" id="VSSQ01023733">
    <property type="protein sequence ID" value="MPM70845.1"/>
    <property type="molecule type" value="Genomic_DNA"/>
</dbReference>
<evidence type="ECO:0000313" key="1">
    <source>
        <dbReference type="EMBL" id="MPM70845.1"/>
    </source>
</evidence>
<comment type="caution">
    <text evidence="1">The sequence shown here is derived from an EMBL/GenBank/DDBJ whole genome shotgun (WGS) entry which is preliminary data.</text>
</comment>